<reference evidence="7 8" key="1">
    <citation type="submission" date="2014-12" db="EMBL/GenBank/DDBJ databases">
        <title>Draft genome sequences of 29 type strains of Enterococci.</title>
        <authorList>
            <person name="Zhong Z."/>
            <person name="Sun Z."/>
            <person name="Liu W."/>
            <person name="Zhang W."/>
            <person name="Zhang H."/>
        </authorList>
    </citation>
    <scope>NUCLEOTIDE SEQUENCE [LARGE SCALE GENOMIC DNA]</scope>
    <source>
        <strain evidence="7 8">DSM 17122</strain>
    </source>
</reference>
<dbReference type="InterPro" id="IPR003012">
    <property type="entry name" value="Tet_transcr_reg_TetR"/>
</dbReference>
<accession>A0A1L8TQH7</accession>
<keyword evidence="1" id="KW-0678">Repressor</keyword>
<dbReference type="EMBL" id="JXKQ01000003">
    <property type="protein sequence ID" value="OJG46324.1"/>
    <property type="molecule type" value="Genomic_DNA"/>
</dbReference>
<evidence type="ECO:0000256" key="1">
    <source>
        <dbReference type="ARBA" id="ARBA00022491"/>
    </source>
</evidence>
<protein>
    <recommendedName>
        <fullName evidence="6">HTH tetR-type domain-containing protein</fullName>
    </recommendedName>
</protein>
<keyword evidence="4" id="KW-0804">Transcription</keyword>
<dbReference type="STRING" id="249189.RV04_GL001490"/>
<organism evidence="7 8">
    <name type="scientific">Enterococcus hermanniensis</name>
    <dbReference type="NCBI Taxonomy" id="249189"/>
    <lineage>
        <taxon>Bacteria</taxon>
        <taxon>Bacillati</taxon>
        <taxon>Bacillota</taxon>
        <taxon>Bacilli</taxon>
        <taxon>Lactobacillales</taxon>
        <taxon>Enterococcaceae</taxon>
        <taxon>Enterococcus</taxon>
    </lineage>
</organism>
<dbReference type="GO" id="GO:0046677">
    <property type="term" value="P:response to antibiotic"/>
    <property type="evidence" value="ECO:0007669"/>
    <property type="project" value="InterPro"/>
</dbReference>
<evidence type="ECO:0000313" key="8">
    <source>
        <dbReference type="Proteomes" id="UP000182077"/>
    </source>
</evidence>
<dbReference type="OrthoDB" id="166040at2"/>
<dbReference type="PRINTS" id="PR00400">
    <property type="entry name" value="TETREPRESSOR"/>
</dbReference>
<dbReference type="Pfam" id="PF02909">
    <property type="entry name" value="TetR_C_1"/>
    <property type="match status" value="1"/>
</dbReference>
<dbReference type="Pfam" id="PF00440">
    <property type="entry name" value="TetR_N"/>
    <property type="match status" value="1"/>
</dbReference>
<dbReference type="SUPFAM" id="SSF48498">
    <property type="entry name" value="Tetracyclin repressor-like, C-terminal domain"/>
    <property type="match status" value="1"/>
</dbReference>
<evidence type="ECO:0000313" key="7">
    <source>
        <dbReference type="EMBL" id="OJG46324.1"/>
    </source>
</evidence>
<keyword evidence="2" id="KW-0805">Transcription regulation</keyword>
<sequence length="213" mass="24635">MKNKMNETEILDVAWKLLATEGLDNFSMRKLSQLLNIKAPSLYWYVKSKEQIFDKLASQVIQEGLKEVKKADQWQQQLIFYGEILFQKLRKYPYSAHLLLRTTPNNPELLKLNNELLKVIDHQPLTDGQKFTSINTLMNYIISFEIDYLAQKENQVNVTPESEKQSLADYASDEPIARIMQSDVLDTLGSKEAFEWGLMIFVEGLGELIKGKE</sequence>
<keyword evidence="8" id="KW-1185">Reference proteome</keyword>
<evidence type="ECO:0000256" key="2">
    <source>
        <dbReference type="ARBA" id="ARBA00023015"/>
    </source>
</evidence>
<dbReference type="InterPro" id="IPR009057">
    <property type="entry name" value="Homeodomain-like_sf"/>
</dbReference>
<dbReference type="AlphaFoldDB" id="A0A1L8TQH7"/>
<dbReference type="PROSITE" id="PS50977">
    <property type="entry name" value="HTH_TETR_2"/>
    <property type="match status" value="1"/>
</dbReference>
<gene>
    <name evidence="7" type="ORF">RV04_GL001490</name>
</gene>
<comment type="caution">
    <text evidence="7">The sequence shown here is derived from an EMBL/GenBank/DDBJ whole genome shotgun (WGS) entry which is preliminary data.</text>
</comment>
<dbReference type="InterPro" id="IPR001647">
    <property type="entry name" value="HTH_TetR"/>
</dbReference>
<keyword evidence="3 5" id="KW-0238">DNA-binding</keyword>
<dbReference type="GO" id="GO:0045892">
    <property type="term" value="P:negative regulation of DNA-templated transcription"/>
    <property type="evidence" value="ECO:0007669"/>
    <property type="project" value="InterPro"/>
</dbReference>
<feature type="domain" description="HTH tetR-type" evidence="6">
    <location>
        <begin position="4"/>
        <end position="64"/>
    </location>
</feature>
<evidence type="ECO:0000256" key="3">
    <source>
        <dbReference type="ARBA" id="ARBA00023125"/>
    </source>
</evidence>
<dbReference type="Gene3D" id="1.10.10.60">
    <property type="entry name" value="Homeodomain-like"/>
    <property type="match status" value="1"/>
</dbReference>
<proteinExistence type="predicted"/>
<feature type="DNA-binding region" description="H-T-H motif" evidence="5">
    <location>
        <begin position="27"/>
        <end position="46"/>
    </location>
</feature>
<dbReference type="Proteomes" id="UP000182077">
    <property type="component" value="Unassembled WGS sequence"/>
</dbReference>
<dbReference type="SUPFAM" id="SSF46689">
    <property type="entry name" value="Homeodomain-like"/>
    <property type="match status" value="1"/>
</dbReference>
<dbReference type="GO" id="GO:0003677">
    <property type="term" value="F:DNA binding"/>
    <property type="evidence" value="ECO:0007669"/>
    <property type="project" value="UniProtKB-UniRule"/>
</dbReference>
<name>A0A1L8TQH7_9ENTE</name>
<evidence type="ECO:0000259" key="6">
    <source>
        <dbReference type="PROSITE" id="PS50977"/>
    </source>
</evidence>
<evidence type="ECO:0000256" key="5">
    <source>
        <dbReference type="PROSITE-ProRule" id="PRU00335"/>
    </source>
</evidence>
<dbReference type="RefSeq" id="WP_071857405.1">
    <property type="nucleotide sequence ID" value="NZ_JBHSHK010000001.1"/>
</dbReference>
<dbReference type="InterPro" id="IPR036271">
    <property type="entry name" value="Tet_transcr_reg_TetR-rel_C_sf"/>
</dbReference>
<dbReference type="InterPro" id="IPR004111">
    <property type="entry name" value="Repressor_TetR_C"/>
</dbReference>
<dbReference type="Gene3D" id="1.10.357.10">
    <property type="entry name" value="Tetracycline Repressor, domain 2"/>
    <property type="match status" value="1"/>
</dbReference>
<evidence type="ECO:0000256" key="4">
    <source>
        <dbReference type="ARBA" id="ARBA00023163"/>
    </source>
</evidence>